<evidence type="ECO:0000313" key="2">
    <source>
        <dbReference type="Proteomes" id="UP000519439"/>
    </source>
</evidence>
<dbReference type="EMBL" id="JACIDC010000015">
    <property type="protein sequence ID" value="MBB4041815.1"/>
    <property type="molecule type" value="Genomic_DNA"/>
</dbReference>
<comment type="caution">
    <text evidence="1">The sequence shown here is derived from an EMBL/GenBank/DDBJ whole genome shotgun (WGS) entry which is preliminary data.</text>
</comment>
<reference evidence="1 2" key="1">
    <citation type="submission" date="2020-08" db="EMBL/GenBank/DDBJ databases">
        <title>Genomic Encyclopedia of Type Strains, Phase IV (KMG-IV): sequencing the most valuable type-strain genomes for metagenomic binning, comparative biology and taxonomic classification.</title>
        <authorList>
            <person name="Goeker M."/>
        </authorList>
    </citation>
    <scope>NUCLEOTIDE SEQUENCE [LARGE SCALE GENOMIC DNA]</scope>
    <source>
        <strain evidence="1 2">DSM 15743</strain>
    </source>
</reference>
<dbReference type="Proteomes" id="UP000519439">
    <property type="component" value="Unassembled WGS sequence"/>
</dbReference>
<organism evidence="1 2">
    <name type="scientific">Microvirga flocculans</name>
    <dbReference type="NCBI Taxonomy" id="217168"/>
    <lineage>
        <taxon>Bacteria</taxon>
        <taxon>Pseudomonadati</taxon>
        <taxon>Pseudomonadota</taxon>
        <taxon>Alphaproteobacteria</taxon>
        <taxon>Hyphomicrobiales</taxon>
        <taxon>Methylobacteriaceae</taxon>
        <taxon>Microvirga</taxon>
    </lineage>
</organism>
<sequence length="205" mass="23632">MNLKVESARRQLGTALALYLMDHDPVSVHCLAGGGCEVIEFYAGKSAAPFVTQVLNENPNIDLERFRRLQRQYWTAFKHATRWVGKGKAVERDDDELLYQFTDEQNDVALFIGWSDYAKATGTMPIEAQVQQAWWIAKNLEKLHPNHSKARYEGLFPNIKSLPRADQKRLLREKIEWARSVPEVMSDPKTERRALILPWDHGRGE</sequence>
<protein>
    <submittedName>
        <fullName evidence="1">Uncharacterized protein</fullName>
    </submittedName>
</protein>
<keyword evidence="2" id="KW-1185">Reference proteome</keyword>
<name>A0A7W6IJ36_9HYPH</name>
<evidence type="ECO:0000313" key="1">
    <source>
        <dbReference type="EMBL" id="MBB4041815.1"/>
    </source>
</evidence>
<dbReference type="RefSeq" id="WP_027315403.1">
    <property type="nucleotide sequence ID" value="NZ_JACIDC010000015.1"/>
</dbReference>
<accession>A0A7W6IJ36</accession>
<dbReference type="AlphaFoldDB" id="A0A7W6IJ36"/>
<gene>
    <name evidence="1" type="ORF">GGR34_003496</name>
</gene>
<proteinExistence type="predicted"/>